<proteinExistence type="predicted"/>
<dbReference type="EMBL" id="ODYU01000328">
    <property type="protein sequence ID" value="SOQ34874.1"/>
    <property type="molecule type" value="Genomic_DNA"/>
</dbReference>
<evidence type="ECO:0000313" key="1">
    <source>
        <dbReference type="EMBL" id="SOQ34874.1"/>
    </source>
</evidence>
<reference evidence="1" key="1">
    <citation type="submission" date="2016-07" db="EMBL/GenBank/DDBJ databases">
        <authorList>
            <person name="Bretaudeau A."/>
        </authorList>
    </citation>
    <scope>NUCLEOTIDE SEQUENCE</scope>
    <source>
        <strain evidence="1">Rice</strain>
        <tissue evidence="1">Whole body</tissue>
    </source>
</reference>
<name>A0A2H1V3L7_SPOFR</name>
<gene>
    <name evidence="1" type="ORF">SFRICE_013287</name>
</gene>
<protein>
    <submittedName>
        <fullName evidence="1">SFRICE_013287</fullName>
    </submittedName>
</protein>
<organism evidence="1">
    <name type="scientific">Spodoptera frugiperda</name>
    <name type="common">Fall armyworm</name>
    <dbReference type="NCBI Taxonomy" id="7108"/>
    <lineage>
        <taxon>Eukaryota</taxon>
        <taxon>Metazoa</taxon>
        <taxon>Ecdysozoa</taxon>
        <taxon>Arthropoda</taxon>
        <taxon>Hexapoda</taxon>
        <taxon>Insecta</taxon>
        <taxon>Pterygota</taxon>
        <taxon>Neoptera</taxon>
        <taxon>Endopterygota</taxon>
        <taxon>Lepidoptera</taxon>
        <taxon>Glossata</taxon>
        <taxon>Ditrysia</taxon>
        <taxon>Noctuoidea</taxon>
        <taxon>Noctuidae</taxon>
        <taxon>Amphipyrinae</taxon>
        <taxon>Spodoptera</taxon>
    </lineage>
</organism>
<accession>A0A2H1V3L7</accession>
<dbReference type="AlphaFoldDB" id="A0A2H1V3L7"/>
<sequence>MIRLNCPPLYQRAQISRRKDNGKVSDVKRVNNIVRVAPYGNRTRYTLRGSHRANHVVIPKVGYRREFLIRFSGKVCFNCLLSMRANTESFRKSKLSKQCDCRENCGQGFSGSIPWSGKVLLAHELCPVYGNIMLTPYYMELITQMVKIGCTLYRVITAVMCVYKPISSYAHVAYAHDTQTQNNNLWITQELFRAGIAPATHCTAASYPATTPTTKLLTHVHNKSIIHNNLINLRSYVAVDTFGFYQSHLCVTLVETDSAKLCFFMENMRAIDVCYECLGYYFKMEMCPVYGNSLTTYYMGLST</sequence>